<sequence>MDTLGWILVQSFTAITLLYLSWHFWNFRQVRGPFVWPIVGDLPQMMCNHSRMHDWVTQQLQKFGGTYFTYVWIVPGMRKCSVVVTSDPVNIEYVLKTNFGNFPKGPDWQDAFHDLLGNGIFNSDGELWVAQRKTAALEFTAKSLKSFVVGSIWEQIHDGLLPVLTHAIAAQRRRPLDLQDVLLRFTFDNVCRISFGKDPRSLLPGLPANEFATAFELATEATLQRVILPGMLWRLKRALRLGKERHFEQSLRLINKFAKDIIESRRELFSKCKTSDSKLFEDNNAEGADKLPQSDLLSRFMQKKDDQGVPYTDEFLRDTAINFILAGRDTSSVALTWFFWLLDKHPRVEQAILQELLHILSCRKDQTLPSDGSIAAAQKARISFSYEELEKMSYLKAALSETMRLYPPVPLETRYVLHKDTLPDGTNLLEGSHITYSIYAMGRLQSIWGHDCLEFKPERWLQNGRYKTPENHFQFIAFNAGPRVCLGKEMAYLQMKCLAAALILHYRIQIVPQHLIQQKISLTLFMKHGLLVHLQPRNPNAASSL</sequence>
<protein>
    <submittedName>
        <fullName evidence="1">Uncharacterized protein</fullName>
    </submittedName>
</protein>
<dbReference type="EMBL" id="CM055105">
    <property type="protein sequence ID" value="KAJ7531421.1"/>
    <property type="molecule type" value="Genomic_DNA"/>
</dbReference>
<name>A0ACC2BNV1_DIPCM</name>
<dbReference type="Proteomes" id="UP001162992">
    <property type="component" value="Chromosome 14"/>
</dbReference>
<proteinExistence type="predicted"/>
<keyword evidence="2" id="KW-1185">Reference proteome</keyword>
<accession>A0ACC2BNV1</accession>
<comment type="caution">
    <text evidence="1">The sequence shown here is derived from an EMBL/GenBank/DDBJ whole genome shotgun (WGS) entry which is preliminary data.</text>
</comment>
<evidence type="ECO:0000313" key="2">
    <source>
        <dbReference type="Proteomes" id="UP001162992"/>
    </source>
</evidence>
<organism evidence="1 2">
    <name type="scientific">Diphasiastrum complanatum</name>
    <name type="common">Issler's clubmoss</name>
    <name type="synonym">Lycopodium complanatum</name>
    <dbReference type="NCBI Taxonomy" id="34168"/>
    <lineage>
        <taxon>Eukaryota</taxon>
        <taxon>Viridiplantae</taxon>
        <taxon>Streptophyta</taxon>
        <taxon>Embryophyta</taxon>
        <taxon>Tracheophyta</taxon>
        <taxon>Lycopodiopsida</taxon>
        <taxon>Lycopodiales</taxon>
        <taxon>Lycopodiaceae</taxon>
        <taxon>Lycopodioideae</taxon>
        <taxon>Diphasiastrum</taxon>
    </lineage>
</organism>
<reference evidence="2" key="1">
    <citation type="journal article" date="2024" name="Proc. Natl. Acad. Sci. U.S.A.">
        <title>Extraordinary preservation of gene collinearity over three hundred million years revealed in homosporous lycophytes.</title>
        <authorList>
            <person name="Li C."/>
            <person name="Wickell D."/>
            <person name="Kuo L.Y."/>
            <person name="Chen X."/>
            <person name="Nie B."/>
            <person name="Liao X."/>
            <person name="Peng D."/>
            <person name="Ji J."/>
            <person name="Jenkins J."/>
            <person name="Williams M."/>
            <person name="Shu S."/>
            <person name="Plott C."/>
            <person name="Barry K."/>
            <person name="Rajasekar S."/>
            <person name="Grimwood J."/>
            <person name="Han X."/>
            <person name="Sun S."/>
            <person name="Hou Z."/>
            <person name="He W."/>
            <person name="Dai G."/>
            <person name="Sun C."/>
            <person name="Schmutz J."/>
            <person name="Leebens-Mack J.H."/>
            <person name="Li F.W."/>
            <person name="Wang L."/>
        </authorList>
    </citation>
    <scope>NUCLEOTIDE SEQUENCE [LARGE SCALE GENOMIC DNA]</scope>
    <source>
        <strain evidence="2">cv. PW_Plant_1</strain>
    </source>
</reference>
<evidence type="ECO:0000313" key="1">
    <source>
        <dbReference type="EMBL" id="KAJ7531421.1"/>
    </source>
</evidence>
<gene>
    <name evidence="1" type="ORF">O6H91_14G043300</name>
</gene>